<accession>A0AA43K1A4</accession>
<dbReference type="AlphaFoldDB" id="A0AA43K1A4"/>
<feature type="non-terminal residue" evidence="2">
    <location>
        <position position="258"/>
    </location>
</feature>
<keyword evidence="1" id="KW-0175">Coiled coil</keyword>
<dbReference type="Proteomes" id="UP001159663">
    <property type="component" value="Unassembled WGS sequence"/>
</dbReference>
<dbReference type="EMBL" id="JAKMYX010000248">
    <property type="protein sequence ID" value="MDH5924558.1"/>
    <property type="molecule type" value="Genomic_DNA"/>
</dbReference>
<protein>
    <submittedName>
        <fullName evidence="2">Uncharacterized protein</fullName>
    </submittedName>
</protein>
<proteinExistence type="predicted"/>
<feature type="coiled-coil region" evidence="1">
    <location>
        <begin position="198"/>
        <end position="251"/>
    </location>
</feature>
<name>A0AA43K1A4_VIBSP</name>
<organism evidence="2 3">
    <name type="scientific">Vibrio splendidus</name>
    <dbReference type="NCBI Taxonomy" id="29497"/>
    <lineage>
        <taxon>Bacteria</taxon>
        <taxon>Pseudomonadati</taxon>
        <taxon>Pseudomonadota</taxon>
        <taxon>Gammaproteobacteria</taxon>
        <taxon>Vibrionales</taxon>
        <taxon>Vibrionaceae</taxon>
        <taxon>Vibrio</taxon>
    </lineage>
</organism>
<dbReference type="RefSeq" id="WP_280534928.1">
    <property type="nucleotide sequence ID" value="NZ_JAKMYX010000248.1"/>
</dbReference>
<sequence>MAINNWLVNTKQIKQKQFGLFRHFTYLFDKNRPAHYYSKIYDLNKSSEKLSNIIHQHEVRKNKRKEKKLRGGGVSNLATSFVLAIPRDINQPKNVSEWQRIVKITLQELSEKTQISFDKITEHSVIVLHEESKSRDKPNHVHILVGNIIDGQVQKSLSQFRATNAMKSGFNRAVKEVLGEDHRTYTPKKKNVGKKPLFIAREEKLNALELEIRAKEEELKPDIKPRQKTLQEEYEDQEKELIAELRREINKPSLKPTI</sequence>
<evidence type="ECO:0000313" key="3">
    <source>
        <dbReference type="Proteomes" id="UP001159663"/>
    </source>
</evidence>
<gene>
    <name evidence="2" type="ORF">L8R85_26650</name>
</gene>
<evidence type="ECO:0000256" key="1">
    <source>
        <dbReference type="SAM" id="Coils"/>
    </source>
</evidence>
<evidence type="ECO:0000313" key="2">
    <source>
        <dbReference type="EMBL" id="MDH5924558.1"/>
    </source>
</evidence>
<comment type="caution">
    <text evidence="2">The sequence shown here is derived from an EMBL/GenBank/DDBJ whole genome shotgun (WGS) entry which is preliminary data.</text>
</comment>
<reference evidence="2" key="1">
    <citation type="submission" date="2022-01" db="EMBL/GenBank/DDBJ databases">
        <title>Vibrio aestuarianus Clade A and Clade B isolates are associated with Pacific oyster (Crassostrea gigas) disease outbreaks across Ireland.</title>
        <authorList>
            <person name="Coyle N."/>
            <person name="O'Toole C."/>
            <person name="Thomas J.C.L."/>
            <person name="Ryder D."/>
            <person name="Cheslett D."/>
            <person name="Feist S."/>
            <person name="Bean T."/>
            <person name="Joseph A."/>
            <person name="Waina A."/>
            <person name="Feil E."/>
            <person name="Verner-Jeffreys D.W."/>
        </authorList>
    </citation>
    <scope>NUCLEOTIDE SEQUENCE</scope>
    <source>
        <strain evidence="2">S/17/14 A</strain>
    </source>
</reference>